<organism evidence="6 7">
    <name type="scientific">Pleurodeles waltl</name>
    <name type="common">Iberian ribbed newt</name>
    <dbReference type="NCBI Taxonomy" id="8319"/>
    <lineage>
        <taxon>Eukaryota</taxon>
        <taxon>Metazoa</taxon>
        <taxon>Chordata</taxon>
        <taxon>Craniata</taxon>
        <taxon>Vertebrata</taxon>
        <taxon>Euteleostomi</taxon>
        <taxon>Amphibia</taxon>
        <taxon>Batrachia</taxon>
        <taxon>Caudata</taxon>
        <taxon>Salamandroidea</taxon>
        <taxon>Salamandridae</taxon>
        <taxon>Pleurodelinae</taxon>
        <taxon>Pleurodeles</taxon>
    </lineage>
</organism>
<comment type="subcellular location">
    <subcellularLocation>
        <location evidence="1">Secreted</location>
    </subcellularLocation>
</comment>
<comment type="caution">
    <text evidence="6">The sequence shown here is derived from an EMBL/GenBank/DDBJ whole genome shotgun (WGS) entry which is preliminary data.</text>
</comment>
<dbReference type="Pfam" id="PF05825">
    <property type="entry name" value="PSP94"/>
    <property type="match status" value="1"/>
</dbReference>
<evidence type="ECO:0000256" key="2">
    <source>
        <dbReference type="ARBA" id="ARBA00010352"/>
    </source>
</evidence>
<evidence type="ECO:0000313" key="7">
    <source>
        <dbReference type="Proteomes" id="UP001066276"/>
    </source>
</evidence>
<evidence type="ECO:0000256" key="5">
    <source>
        <dbReference type="SAM" id="SignalP"/>
    </source>
</evidence>
<evidence type="ECO:0000313" key="6">
    <source>
        <dbReference type="EMBL" id="KAJ1142961.1"/>
    </source>
</evidence>
<evidence type="ECO:0000256" key="3">
    <source>
        <dbReference type="ARBA" id="ARBA00022525"/>
    </source>
</evidence>
<accession>A0AAV7QUQ6</accession>
<feature type="signal peptide" evidence="5">
    <location>
        <begin position="1"/>
        <end position="20"/>
    </location>
</feature>
<comment type="similarity">
    <text evidence="2">Belongs to the beta-microseminoprotein family.</text>
</comment>
<reference evidence="6" key="1">
    <citation type="journal article" date="2022" name="bioRxiv">
        <title>Sequencing and chromosome-scale assembly of the giantPleurodeles waltlgenome.</title>
        <authorList>
            <person name="Brown T."/>
            <person name="Elewa A."/>
            <person name="Iarovenko S."/>
            <person name="Subramanian E."/>
            <person name="Araus A.J."/>
            <person name="Petzold A."/>
            <person name="Susuki M."/>
            <person name="Suzuki K.-i.T."/>
            <person name="Hayashi T."/>
            <person name="Toyoda A."/>
            <person name="Oliveira C."/>
            <person name="Osipova E."/>
            <person name="Leigh N.D."/>
            <person name="Simon A."/>
            <person name="Yun M.H."/>
        </authorList>
    </citation>
    <scope>NUCLEOTIDE SEQUENCE</scope>
    <source>
        <strain evidence="6">20211129_DDA</strain>
        <tissue evidence="6">Liver</tissue>
    </source>
</reference>
<name>A0AAV7QUQ6_PLEWA</name>
<proteinExistence type="inferred from homology"/>
<dbReference type="PANTHER" id="PTHR10500">
    <property type="entry name" value="BETA-MICROSEMINOPROTEIN"/>
    <property type="match status" value="1"/>
</dbReference>
<evidence type="ECO:0000256" key="4">
    <source>
        <dbReference type="ARBA" id="ARBA00023157"/>
    </source>
</evidence>
<dbReference type="PANTHER" id="PTHR10500:SF0">
    <property type="entry name" value="SCO-SPONDIN-LIKE"/>
    <property type="match status" value="1"/>
</dbReference>
<dbReference type="Proteomes" id="UP001066276">
    <property type="component" value="Chromosome 6"/>
</dbReference>
<gene>
    <name evidence="6" type="ORF">NDU88_009273</name>
</gene>
<dbReference type="InterPro" id="IPR008735">
    <property type="entry name" value="PSP94"/>
</dbReference>
<dbReference type="EMBL" id="JANPWB010000010">
    <property type="protein sequence ID" value="KAJ1142961.1"/>
    <property type="molecule type" value="Genomic_DNA"/>
</dbReference>
<feature type="chain" id="PRO_5043798594" description="Beta-microseminoprotein" evidence="5">
    <location>
        <begin position="21"/>
        <end position="109"/>
    </location>
</feature>
<protein>
    <recommendedName>
        <fullName evidence="8">Beta-microseminoprotein</fullName>
    </recommendedName>
</protein>
<evidence type="ECO:0008006" key="8">
    <source>
        <dbReference type="Google" id="ProtNLM"/>
    </source>
</evidence>
<dbReference type="Gene3D" id="2.60.40.1900">
    <property type="entry name" value="Beta-microseminoprotein (PSP94) domain"/>
    <property type="match status" value="1"/>
</dbReference>
<sequence>MKFVLALGLVTIFAVSLCNAQCLNTYNLLNSNGCLKDGKEYKFDETFMIPGCKKCTCTKTSLTCCATAAQPSVYNKTECIAFLDDIQCQYRVVKKSDPCVECNVTAWVL</sequence>
<keyword evidence="7" id="KW-1185">Reference proteome</keyword>
<evidence type="ECO:0000256" key="1">
    <source>
        <dbReference type="ARBA" id="ARBA00004613"/>
    </source>
</evidence>
<dbReference type="AlphaFoldDB" id="A0AAV7QUQ6"/>
<dbReference type="GO" id="GO:0005576">
    <property type="term" value="C:extracellular region"/>
    <property type="evidence" value="ECO:0007669"/>
    <property type="project" value="UniProtKB-SubCell"/>
</dbReference>
<keyword evidence="4" id="KW-1015">Disulfide bond</keyword>
<keyword evidence="5" id="KW-0732">Signal</keyword>
<keyword evidence="3" id="KW-0964">Secreted</keyword>